<evidence type="ECO:0000259" key="3">
    <source>
        <dbReference type="Pfam" id="PF00724"/>
    </source>
</evidence>
<comment type="caution">
    <text evidence="4">The sequence shown here is derived from an EMBL/GenBank/DDBJ whole genome shotgun (WGS) entry which is preliminary data.</text>
</comment>
<dbReference type="GO" id="GO:0016491">
    <property type="term" value="F:oxidoreductase activity"/>
    <property type="evidence" value="ECO:0007669"/>
    <property type="project" value="UniProtKB-KW"/>
</dbReference>
<dbReference type="PANTHER" id="PTHR43656">
    <property type="entry name" value="BINDING OXIDOREDUCTASE, PUTATIVE (AFU_ORTHOLOGUE AFUA_2G08260)-RELATED"/>
    <property type="match status" value="1"/>
</dbReference>
<gene>
    <name evidence="4" type="ORF">DFP89_1365</name>
</gene>
<dbReference type="RefSeq" id="WP_114350798.1">
    <property type="nucleotide sequence ID" value="NZ_QPJL01000036.1"/>
</dbReference>
<dbReference type="AlphaFoldDB" id="A0A368YE70"/>
<dbReference type="Pfam" id="PF00724">
    <property type="entry name" value="Oxidored_FMN"/>
    <property type="match status" value="1"/>
</dbReference>
<dbReference type="Proteomes" id="UP000253345">
    <property type="component" value="Unassembled WGS sequence"/>
</dbReference>
<dbReference type="GO" id="GO:0010181">
    <property type="term" value="F:FMN binding"/>
    <property type="evidence" value="ECO:0007669"/>
    <property type="project" value="InterPro"/>
</dbReference>
<dbReference type="Gene3D" id="3.20.20.70">
    <property type="entry name" value="Aldolase class I"/>
    <property type="match status" value="1"/>
</dbReference>
<evidence type="ECO:0000256" key="2">
    <source>
        <dbReference type="ARBA" id="ARBA00023002"/>
    </source>
</evidence>
<keyword evidence="1" id="KW-0285">Flavoprotein</keyword>
<keyword evidence="2" id="KW-0560">Oxidoreductase</keyword>
<dbReference type="InterPro" id="IPR001155">
    <property type="entry name" value="OxRdtase_FMN_N"/>
</dbReference>
<proteinExistence type="predicted"/>
<feature type="domain" description="NADH:flavin oxidoreductase/NADH oxidase N-terminal" evidence="3">
    <location>
        <begin position="16"/>
        <end position="234"/>
    </location>
</feature>
<evidence type="ECO:0000313" key="4">
    <source>
        <dbReference type="EMBL" id="RCW78530.1"/>
    </source>
</evidence>
<evidence type="ECO:0000313" key="5">
    <source>
        <dbReference type="Proteomes" id="UP000253345"/>
    </source>
</evidence>
<accession>A0A368YE70</accession>
<evidence type="ECO:0000256" key="1">
    <source>
        <dbReference type="ARBA" id="ARBA00022630"/>
    </source>
</evidence>
<sequence>MNPDSSFPHEENARVIFEPLGFRNLTIKNRILRSNISGTFDDYDGHGGHARLNWEEKFARGGVGAILTSFTPVAVRGRILTRYAMIDHDDKIPFWRAVGARVHEHDCKLIMQLSHSGRQQDLGGVENLHRKALSSTDRRDYFHGILCQAMTRPEIAEVVDQFAQGARRAREAGLDGVELHGANGYLITQFLSSGINDRADEYGGDYQARARFVLDIIRAIRAEVGPDFHLQMKINGEDHNSWLYPWQKRGNSLDETLKICRLLLDDGKGVDAFHVSSGSTFPHPRNPPGDLPMRDLARWYDGMISQGTRAGFNHAIFSNRATAAAFRAFWRWRRGKVIEGINLPYARAIREAVHAVDPTVPVICTGGFQHADAIAGAIRAGDCDAVSIARPLIANNDLPHILRRANGPEPVRECSYCNKCLINDLENPLGCYEVSRFPGATFEERYDAMIAEVMSVFRPPAFADRDTSREVQS</sequence>
<name>A0A368YE70_9RHOB</name>
<dbReference type="PANTHER" id="PTHR43656:SF2">
    <property type="entry name" value="BINDING OXIDOREDUCTASE, PUTATIVE (AFU_ORTHOLOGUE AFUA_2G08260)-RELATED"/>
    <property type="match status" value="1"/>
</dbReference>
<reference evidence="4 5" key="1">
    <citation type="submission" date="2018-07" db="EMBL/GenBank/DDBJ databases">
        <title>Genomic Encyclopedia of Type Strains, Phase III (KMG-III): the genomes of soil and plant-associated and newly described type strains.</title>
        <authorList>
            <person name="Whitman W."/>
        </authorList>
    </citation>
    <scope>NUCLEOTIDE SEQUENCE [LARGE SCALE GENOMIC DNA]</scope>
    <source>
        <strain evidence="4 5">CECT 8525</strain>
    </source>
</reference>
<keyword evidence="5" id="KW-1185">Reference proteome</keyword>
<dbReference type="OrthoDB" id="9784632at2"/>
<dbReference type="CDD" id="cd02803">
    <property type="entry name" value="OYE_like_FMN_family"/>
    <property type="match status" value="1"/>
</dbReference>
<organism evidence="4 5">
    <name type="scientific">Paracoccus lutimaris</name>
    <dbReference type="NCBI Taxonomy" id="1490030"/>
    <lineage>
        <taxon>Bacteria</taxon>
        <taxon>Pseudomonadati</taxon>
        <taxon>Pseudomonadota</taxon>
        <taxon>Alphaproteobacteria</taxon>
        <taxon>Rhodobacterales</taxon>
        <taxon>Paracoccaceae</taxon>
        <taxon>Paracoccus</taxon>
    </lineage>
</organism>
<dbReference type="InterPro" id="IPR013785">
    <property type="entry name" value="Aldolase_TIM"/>
</dbReference>
<dbReference type="SUPFAM" id="SSF51395">
    <property type="entry name" value="FMN-linked oxidoreductases"/>
    <property type="match status" value="1"/>
</dbReference>
<dbReference type="InterPro" id="IPR051799">
    <property type="entry name" value="NADH_flavin_oxidoreductase"/>
</dbReference>
<protein>
    <submittedName>
        <fullName evidence="4">2,4-dienoyl-CoA reductase (NADPH2)</fullName>
    </submittedName>
</protein>
<dbReference type="EMBL" id="QPJL01000036">
    <property type="protein sequence ID" value="RCW78530.1"/>
    <property type="molecule type" value="Genomic_DNA"/>
</dbReference>